<organism evidence="1 2">
    <name type="scientific">Brassica rapa subsp. trilocularis</name>
    <dbReference type="NCBI Taxonomy" id="1813537"/>
    <lineage>
        <taxon>Eukaryota</taxon>
        <taxon>Viridiplantae</taxon>
        <taxon>Streptophyta</taxon>
        <taxon>Embryophyta</taxon>
        <taxon>Tracheophyta</taxon>
        <taxon>Spermatophyta</taxon>
        <taxon>Magnoliopsida</taxon>
        <taxon>eudicotyledons</taxon>
        <taxon>Gunneridae</taxon>
        <taxon>Pentapetalae</taxon>
        <taxon>rosids</taxon>
        <taxon>malvids</taxon>
        <taxon>Brassicales</taxon>
        <taxon>Brassicaceae</taxon>
        <taxon>Brassiceae</taxon>
        <taxon>Brassica</taxon>
    </lineage>
</organism>
<gene>
    <name evidence="1" type="primary">A04p014830.1_BraROA</name>
    <name evidence="1" type="ORF">IGI04_014851</name>
</gene>
<dbReference type="Proteomes" id="UP000823674">
    <property type="component" value="Chromosome A04"/>
</dbReference>
<dbReference type="EMBL" id="JADBGQ010000004">
    <property type="protein sequence ID" value="KAG5400244.1"/>
    <property type="molecule type" value="Genomic_DNA"/>
</dbReference>
<sequence length="178" mass="20321">MSFGHPQHSLTGVDEQLRNASTYGDTKLPTVRVCLTFRSGNTTMGDGEYTSAFDICQTFGTNYKNLIAMIKEASWLAKLCNKIGEDINSADMLSRIQDHSYSTSWLDHGFSFLNSVDVDEFGRTSLGKFNEWRHITYKTTKVTFAFRIRNIDMGNGEYATSLNLLEIWNVLHKHDHHR</sequence>
<evidence type="ECO:0000313" key="1">
    <source>
        <dbReference type="EMBL" id="KAG5400244.1"/>
    </source>
</evidence>
<comment type="caution">
    <text evidence="1">The sequence shown here is derived from an EMBL/GenBank/DDBJ whole genome shotgun (WGS) entry which is preliminary data.</text>
</comment>
<proteinExistence type="predicted"/>
<accession>A0ABQ7MRT2</accession>
<keyword evidence="2" id="KW-1185">Reference proteome</keyword>
<evidence type="ECO:0008006" key="3">
    <source>
        <dbReference type="Google" id="ProtNLM"/>
    </source>
</evidence>
<reference evidence="1 2" key="1">
    <citation type="submission" date="2021-03" db="EMBL/GenBank/DDBJ databases">
        <authorList>
            <person name="King G.J."/>
            <person name="Bancroft I."/>
            <person name="Baten A."/>
            <person name="Bloomfield J."/>
            <person name="Borpatragohain P."/>
            <person name="He Z."/>
            <person name="Irish N."/>
            <person name="Irwin J."/>
            <person name="Liu K."/>
            <person name="Mauleon R.P."/>
            <person name="Moore J."/>
            <person name="Morris R."/>
            <person name="Ostergaard L."/>
            <person name="Wang B."/>
            <person name="Wells R."/>
        </authorList>
    </citation>
    <scope>NUCLEOTIDE SEQUENCE [LARGE SCALE GENOMIC DNA]</scope>
    <source>
        <strain evidence="1">R-o-18</strain>
        <tissue evidence="1">Leaf</tissue>
    </source>
</reference>
<name>A0ABQ7MRT2_BRACM</name>
<protein>
    <recommendedName>
        <fullName evidence="3">Pectinesterase inhibitor domain-containing protein</fullName>
    </recommendedName>
</protein>
<evidence type="ECO:0000313" key="2">
    <source>
        <dbReference type="Proteomes" id="UP000823674"/>
    </source>
</evidence>